<keyword evidence="16" id="KW-1185">Reference proteome</keyword>
<comment type="function">
    <text evidence="11">Involved in beta-(1--&gt;2)glucan export. Transmembrane domains (TMD) form a pore in the inner membrane and the ATP-binding domain (NBD) is responsible for energy generation.</text>
</comment>
<dbReference type="PROSITE" id="PS00211">
    <property type="entry name" value="ABC_TRANSPORTER_1"/>
    <property type="match status" value="1"/>
</dbReference>
<name>A0AAF0BSJ7_RHOPA</name>
<dbReference type="Pfam" id="PF00005">
    <property type="entry name" value="ABC_tran"/>
    <property type="match status" value="1"/>
</dbReference>
<feature type="transmembrane region" description="Helical" evidence="12">
    <location>
        <begin position="147"/>
        <end position="164"/>
    </location>
</feature>
<gene>
    <name evidence="15" type="ORF">TX73_022095</name>
</gene>
<evidence type="ECO:0000256" key="11">
    <source>
        <dbReference type="ARBA" id="ARBA00024722"/>
    </source>
</evidence>
<reference evidence="15 16" key="1">
    <citation type="journal article" date="2004" name="Nat. Biotechnol.">
        <title>Complete genome sequence of the metabolically versatile photosynthetic bacterium Rhodopseudomonas palustris.</title>
        <authorList>
            <person name="Larimer F.W."/>
            <person name="Chain P."/>
            <person name="Hauser L."/>
            <person name="Lamerdin J."/>
            <person name="Malfatti S."/>
            <person name="Do L."/>
            <person name="Land M.L."/>
            <person name="Pelletier D.A."/>
            <person name="Beatty J.T."/>
            <person name="Lang A.S."/>
            <person name="Tabita F.R."/>
            <person name="Gibson J.L."/>
            <person name="Hanson T.E."/>
            <person name="Bobst C."/>
            <person name="Torres J.L."/>
            <person name="Peres C."/>
            <person name="Harrison F.H."/>
            <person name="Gibson J."/>
            <person name="Harwood C.S."/>
        </authorList>
    </citation>
    <scope>NUCLEOTIDE SEQUENCE [LARGE SCALE GENOMIC DNA]</scope>
    <source>
        <strain evidence="16">ATCC BAA-98 / CGA009</strain>
    </source>
</reference>
<proteinExistence type="inferred from homology"/>
<dbReference type="InterPro" id="IPR003439">
    <property type="entry name" value="ABC_transporter-like_ATP-bd"/>
</dbReference>
<feature type="transmembrane region" description="Helical" evidence="12">
    <location>
        <begin position="170"/>
        <end position="187"/>
    </location>
</feature>
<comment type="subcellular location">
    <subcellularLocation>
        <location evidence="1">Cell membrane</location>
        <topology evidence="1">Multi-pass membrane protein</topology>
    </subcellularLocation>
</comment>
<evidence type="ECO:0000256" key="1">
    <source>
        <dbReference type="ARBA" id="ARBA00004651"/>
    </source>
</evidence>
<evidence type="ECO:0000256" key="8">
    <source>
        <dbReference type="ARBA" id="ARBA00022840"/>
    </source>
</evidence>
<keyword evidence="8 15" id="KW-0067">ATP-binding</keyword>
<dbReference type="KEGG" id="rpa:TX73_022095"/>
<dbReference type="InterPro" id="IPR039421">
    <property type="entry name" value="Type_1_exporter"/>
</dbReference>
<dbReference type="Pfam" id="PF00664">
    <property type="entry name" value="ABC_membrane"/>
    <property type="match status" value="1"/>
</dbReference>
<dbReference type="GeneID" id="66895391"/>
<dbReference type="PANTHER" id="PTHR43394">
    <property type="entry name" value="ATP-DEPENDENT PERMEASE MDL1, MITOCHONDRIAL"/>
    <property type="match status" value="1"/>
</dbReference>
<evidence type="ECO:0000256" key="6">
    <source>
        <dbReference type="ARBA" id="ARBA00022692"/>
    </source>
</evidence>
<dbReference type="SMR" id="A0AAF0BSJ7"/>
<dbReference type="GO" id="GO:0005886">
    <property type="term" value="C:plasma membrane"/>
    <property type="evidence" value="ECO:0007669"/>
    <property type="project" value="UniProtKB-SubCell"/>
</dbReference>
<dbReference type="NCBIfam" id="NF010178">
    <property type="entry name" value="PRK13657.1"/>
    <property type="match status" value="1"/>
</dbReference>
<accession>A0AAF0BSJ7</accession>
<dbReference type="InterPro" id="IPR017871">
    <property type="entry name" value="ABC_transporter-like_CS"/>
</dbReference>
<organism evidence="15 16">
    <name type="scientific">Rhodopseudomonas palustris (strain ATCC BAA-98 / CGA009)</name>
    <dbReference type="NCBI Taxonomy" id="258594"/>
    <lineage>
        <taxon>Bacteria</taxon>
        <taxon>Pseudomonadati</taxon>
        <taxon>Pseudomonadota</taxon>
        <taxon>Alphaproteobacteria</taxon>
        <taxon>Hyphomicrobiales</taxon>
        <taxon>Nitrobacteraceae</taxon>
        <taxon>Rhodopseudomonas</taxon>
    </lineage>
</organism>
<dbReference type="Proteomes" id="UP000001426">
    <property type="component" value="Chromosome"/>
</dbReference>
<keyword evidence="7" id="KW-0547">Nucleotide-binding</keyword>
<evidence type="ECO:0000313" key="16">
    <source>
        <dbReference type="Proteomes" id="UP000001426"/>
    </source>
</evidence>
<evidence type="ECO:0000256" key="7">
    <source>
        <dbReference type="ARBA" id="ARBA00022741"/>
    </source>
</evidence>
<dbReference type="PROSITE" id="PS50929">
    <property type="entry name" value="ABC_TM1F"/>
    <property type="match status" value="1"/>
</dbReference>
<keyword evidence="5" id="KW-0762">Sugar transport</keyword>
<dbReference type="SMART" id="SM00382">
    <property type="entry name" value="AAA"/>
    <property type="match status" value="1"/>
</dbReference>
<evidence type="ECO:0000256" key="12">
    <source>
        <dbReference type="SAM" id="Phobius"/>
    </source>
</evidence>
<dbReference type="PROSITE" id="PS50893">
    <property type="entry name" value="ABC_TRANSPORTER_2"/>
    <property type="match status" value="1"/>
</dbReference>
<keyword evidence="10 12" id="KW-0472">Membrane</keyword>
<dbReference type="GO" id="GO:0016887">
    <property type="term" value="F:ATP hydrolysis activity"/>
    <property type="evidence" value="ECO:0007669"/>
    <property type="project" value="InterPro"/>
</dbReference>
<evidence type="ECO:0000256" key="2">
    <source>
        <dbReference type="ARBA" id="ARBA00005417"/>
    </source>
</evidence>
<keyword evidence="9 12" id="KW-1133">Transmembrane helix</keyword>
<keyword evidence="6 12" id="KW-0812">Transmembrane</keyword>
<feature type="transmembrane region" description="Helical" evidence="12">
    <location>
        <begin position="246"/>
        <end position="273"/>
    </location>
</feature>
<evidence type="ECO:0000256" key="10">
    <source>
        <dbReference type="ARBA" id="ARBA00023136"/>
    </source>
</evidence>
<feature type="transmembrane region" description="Helical" evidence="12">
    <location>
        <begin position="66"/>
        <end position="88"/>
    </location>
</feature>
<evidence type="ECO:0000256" key="3">
    <source>
        <dbReference type="ARBA" id="ARBA00022448"/>
    </source>
</evidence>
<dbReference type="EMBL" id="CP116810">
    <property type="protein sequence ID" value="WCL94454.1"/>
    <property type="molecule type" value="Genomic_DNA"/>
</dbReference>
<sequence length="599" mass="65673">MSLFHLYTRVLQLLGKEARLGWILAVANLLLATAQFAEPILFGRIVDVMSGNLATGALVPETRSPWPLLGAWVGFGLFTIMCSALVALQADRLAHRRRQAVLTSYFEHILQLPISFHTGTHSGRLMKVMLQGTDALWRMWLGFFREHFAAILSLVVLLPLSLYINWRLAILLFVLCIVFTVLTTLVVHKTYGMQGEVEAQYSDLSARASDALGNVALVQSFVRVDAEVQGLRNVSGRLLEAQMPVLSWWALVTVITRASTTITVLSIFALGIYLNQQGLTSVGEIVMFVSFATLLIQRLEQVVNFINNVLMEAPRLREFIAVLDTVPAVRDRADAIDCGRLSGLVEFQNVSFSYDGKRPAIEDLSFTALPGDTIALVGATGAGKSTAIALLHRAFDPQSGVIKVDGMDIRGITLASLRRNIGVVFQEALLFDRSIADNLRVGKPDATPEELRLAAERAQALEFIERSDHKFDTNAGERGRMLSGGERQRLSIARALLKDPPILILDEATSALDAVTEAKLNLALDEVMKGRTTFVIAHRLSTIRDATRILVFDNGKVIESGTFDELVARGGAFAQLARAQFMVQESARSAMSSAADAQL</sequence>
<dbReference type="InterPro" id="IPR027417">
    <property type="entry name" value="P-loop_NTPase"/>
</dbReference>
<evidence type="ECO:0000313" key="15">
    <source>
        <dbReference type="EMBL" id="WCL94454.1"/>
    </source>
</evidence>
<dbReference type="PANTHER" id="PTHR43394:SF1">
    <property type="entry name" value="ATP-BINDING CASSETTE SUB-FAMILY B MEMBER 10, MITOCHONDRIAL"/>
    <property type="match status" value="1"/>
</dbReference>
<dbReference type="GO" id="GO:0015421">
    <property type="term" value="F:ABC-type oligopeptide transporter activity"/>
    <property type="evidence" value="ECO:0007669"/>
    <property type="project" value="TreeGrafter"/>
</dbReference>
<dbReference type="SUPFAM" id="SSF90123">
    <property type="entry name" value="ABC transporter transmembrane region"/>
    <property type="match status" value="1"/>
</dbReference>
<dbReference type="Gene3D" id="1.20.1560.10">
    <property type="entry name" value="ABC transporter type 1, transmembrane domain"/>
    <property type="match status" value="1"/>
</dbReference>
<dbReference type="InterPro" id="IPR003593">
    <property type="entry name" value="AAA+_ATPase"/>
</dbReference>
<dbReference type="InterPro" id="IPR011527">
    <property type="entry name" value="ABC1_TM_dom"/>
</dbReference>
<protein>
    <submittedName>
        <fullName evidence="15">Glucan ABC transporter ATP-binding protein/ permease</fullName>
    </submittedName>
</protein>
<feature type="transmembrane region" description="Helical" evidence="12">
    <location>
        <begin position="20"/>
        <end position="46"/>
    </location>
</feature>
<evidence type="ECO:0000256" key="4">
    <source>
        <dbReference type="ARBA" id="ARBA00022475"/>
    </source>
</evidence>
<evidence type="ECO:0000256" key="5">
    <source>
        <dbReference type="ARBA" id="ARBA00022597"/>
    </source>
</evidence>
<evidence type="ECO:0000256" key="9">
    <source>
        <dbReference type="ARBA" id="ARBA00022989"/>
    </source>
</evidence>
<keyword evidence="3" id="KW-0813">Transport</keyword>
<dbReference type="RefSeq" id="WP_011159800.1">
    <property type="nucleotide sequence ID" value="NZ_CP116810.1"/>
</dbReference>
<dbReference type="InterPro" id="IPR036640">
    <property type="entry name" value="ABC1_TM_sf"/>
</dbReference>
<comment type="similarity">
    <text evidence="2">Belongs to the ABC transporter superfamily.</text>
</comment>
<keyword evidence="4" id="KW-1003">Cell membrane</keyword>
<dbReference type="GO" id="GO:0005524">
    <property type="term" value="F:ATP binding"/>
    <property type="evidence" value="ECO:0007669"/>
    <property type="project" value="UniProtKB-KW"/>
</dbReference>
<dbReference type="Gene3D" id="3.40.50.300">
    <property type="entry name" value="P-loop containing nucleotide triphosphate hydrolases"/>
    <property type="match status" value="1"/>
</dbReference>
<dbReference type="FunFam" id="3.40.50.300:FF:000221">
    <property type="entry name" value="Multidrug ABC transporter ATP-binding protein"/>
    <property type="match status" value="1"/>
</dbReference>
<dbReference type="AlphaFoldDB" id="A0AAF0BSJ7"/>
<evidence type="ECO:0000259" key="14">
    <source>
        <dbReference type="PROSITE" id="PS50929"/>
    </source>
</evidence>
<feature type="domain" description="ABC transmembrane type-1" evidence="14">
    <location>
        <begin position="22"/>
        <end position="311"/>
    </location>
</feature>
<dbReference type="CDD" id="cd18562">
    <property type="entry name" value="ABC_6TM_NdvA_beta-glucan_exporter_like"/>
    <property type="match status" value="1"/>
</dbReference>
<dbReference type="SUPFAM" id="SSF52540">
    <property type="entry name" value="P-loop containing nucleoside triphosphate hydrolases"/>
    <property type="match status" value="1"/>
</dbReference>
<evidence type="ECO:0000259" key="13">
    <source>
        <dbReference type="PROSITE" id="PS50893"/>
    </source>
</evidence>
<feature type="domain" description="ABC transporter" evidence="13">
    <location>
        <begin position="345"/>
        <end position="579"/>
    </location>
</feature>